<dbReference type="EMBL" id="QAOI01000034">
    <property type="protein sequence ID" value="PTQ69644.1"/>
    <property type="molecule type" value="Genomic_DNA"/>
</dbReference>
<dbReference type="PANTHER" id="PTHR23028:SF53">
    <property type="entry name" value="ACYL_TRANSF_3 DOMAIN-CONTAINING PROTEIN"/>
    <property type="match status" value="1"/>
</dbReference>
<dbReference type="GO" id="GO:0016747">
    <property type="term" value="F:acyltransferase activity, transferring groups other than amino-acyl groups"/>
    <property type="evidence" value="ECO:0007669"/>
    <property type="project" value="InterPro"/>
</dbReference>
<keyword evidence="1" id="KW-0812">Transmembrane</keyword>
<dbReference type="RefSeq" id="WP_107804333.1">
    <property type="nucleotide sequence ID" value="NZ_QAOI01000034.1"/>
</dbReference>
<feature type="transmembrane region" description="Helical" evidence="1">
    <location>
        <begin position="161"/>
        <end position="184"/>
    </location>
</feature>
<dbReference type="PANTHER" id="PTHR23028">
    <property type="entry name" value="ACETYLTRANSFERASE"/>
    <property type="match status" value="1"/>
</dbReference>
<dbReference type="Pfam" id="PF01757">
    <property type="entry name" value="Acyl_transf_3"/>
    <property type="match status" value="1"/>
</dbReference>
<sequence>MKDVTGGFYIPSLDGMRAVAAMLVFVAHAGWSHIIPGGFGVTIFFFLSGYLITTLLRREYESTGSINFKNFYLRRAYRIFPPLYIVLFLIALFALAGLIEHQMQPWAVVSQIFYWTNYYMIFYGEEYLVPSTSVYWSLAIEEHFYFVFPVIFMLAMRRFAYASTALLFFSLCLLVLLWRCWLILEAGMSHEYTYYATDTRFDSLLFGCIMGVWRNPVADKAWELSHRSSYIALCGALIVLLFCLVWRNGTFRETLRYTLQGLALFPIFWLAIRHSDWLIFRWLNWRPVRFFGVISYTFYLSHLFSIFMVDRFVDASHPVRALIAFVLTFSFSALMFYTVERPIAELRRRLHTNA</sequence>
<accession>A0A2T5HDI4</accession>
<dbReference type="InterPro" id="IPR002656">
    <property type="entry name" value="Acyl_transf_3_dom"/>
</dbReference>
<evidence type="ECO:0000313" key="4">
    <source>
        <dbReference type="Proteomes" id="UP000244128"/>
    </source>
</evidence>
<dbReference type="Proteomes" id="UP000244128">
    <property type="component" value="Unassembled WGS sequence"/>
</dbReference>
<feature type="transmembrane region" description="Helical" evidence="1">
    <location>
        <begin position="255"/>
        <end position="272"/>
    </location>
</feature>
<dbReference type="GO" id="GO:0009103">
    <property type="term" value="P:lipopolysaccharide biosynthetic process"/>
    <property type="evidence" value="ECO:0007669"/>
    <property type="project" value="TreeGrafter"/>
</dbReference>
<dbReference type="GO" id="GO:0016020">
    <property type="term" value="C:membrane"/>
    <property type="evidence" value="ECO:0007669"/>
    <property type="project" value="TreeGrafter"/>
</dbReference>
<gene>
    <name evidence="3" type="ORF">C8R26_13411</name>
</gene>
<reference evidence="3 4" key="1">
    <citation type="submission" date="2018-04" db="EMBL/GenBank/DDBJ databases">
        <title>Active sludge and wastewater microbial communities from Klosterneuburg, Austria.</title>
        <authorList>
            <person name="Wagner M."/>
        </authorList>
    </citation>
    <scope>NUCLEOTIDE SEQUENCE [LARGE SCALE GENOMIC DNA]</scope>
    <source>
        <strain evidence="3 4">Nm49</strain>
    </source>
</reference>
<dbReference type="AlphaFoldDB" id="A0A2T5HDI4"/>
<evidence type="ECO:0000259" key="2">
    <source>
        <dbReference type="Pfam" id="PF01757"/>
    </source>
</evidence>
<keyword evidence="1" id="KW-0472">Membrane</keyword>
<organism evidence="3 4">
    <name type="scientific">Nitrosomonas oligotropha</name>
    <dbReference type="NCBI Taxonomy" id="42354"/>
    <lineage>
        <taxon>Bacteria</taxon>
        <taxon>Pseudomonadati</taxon>
        <taxon>Pseudomonadota</taxon>
        <taxon>Betaproteobacteria</taxon>
        <taxon>Nitrosomonadales</taxon>
        <taxon>Nitrosomonadaceae</taxon>
        <taxon>Nitrosomonas</taxon>
    </lineage>
</organism>
<feature type="transmembrane region" description="Helical" evidence="1">
    <location>
        <begin position="230"/>
        <end position="249"/>
    </location>
</feature>
<name>A0A2T5HDI4_9PROT</name>
<feature type="transmembrane region" description="Helical" evidence="1">
    <location>
        <begin position="7"/>
        <end position="28"/>
    </location>
</feature>
<keyword evidence="1" id="KW-1133">Transmembrane helix</keyword>
<feature type="transmembrane region" description="Helical" evidence="1">
    <location>
        <begin position="293"/>
        <end position="313"/>
    </location>
</feature>
<comment type="caution">
    <text evidence="3">The sequence shown here is derived from an EMBL/GenBank/DDBJ whole genome shotgun (WGS) entry which is preliminary data.</text>
</comment>
<proteinExistence type="predicted"/>
<evidence type="ECO:0000256" key="1">
    <source>
        <dbReference type="SAM" id="Phobius"/>
    </source>
</evidence>
<feature type="transmembrane region" description="Helical" evidence="1">
    <location>
        <begin position="319"/>
        <end position="339"/>
    </location>
</feature>
<feature type="domain" description="Acyltransferase 3" evidence="2">
    <location>
        <begin position="11"/>
        <end position="335"/>
    </location>
</feature>
<feature type="transmembrane region" description="Helical" evidence="1">
    <location>
        <begin position="134"/>
        <end position="155"/>
    </location>
</feature>
<protein>
    <submittedName>
        <fullName evidence="3">Peptidoglycan/LPS O-acetylase OafA/YrhL</fullName>
    </submittedName>
</protein>
<evidence type="ECO:0000313" key="3">
    <source>
        <dbReference type="EMBL" id="PTQ69644.1"/>
    </source>
</evidence>
<dbReference type="InterPro" id="IPR050879">
    <property type="entry name" value="Acyltransferase_3"/>
</dbReference>
<feature type="transmembrane region" description="Helical" evidence="1">
    <location>
        <begin position="34"/>
        <end position="56"/>
    </location>
</feature>
<feature type="transmembrane region" description="Helical" evidence="1">
    <location>
        <begin position="77"/>
        <end position="99"/>
    </location>
</feature>